<dbReference type="InterPro" id="IPR038765">
    <property type="entry name" value="Papain-like_cys_pep_sf"/>
</dbReference>
<proteinExistence type="inferred from homology"/>
<dbReference type="Proteomes" id="UP000836841">
    <property type="component" value="Chromosome 2"/>
</dbReference>
<feature type="region of interest" description="Disordered" evidence="5">
    <location>
        <begin position="1"/>
        <end position="67"/>
    </location>
</feature>
<dbReference type="EMBL" id="OU466858">
    <property type="protein sequence ID" value="CAH2048116.1"/>
    <property type="molecule type" value="Genomic_DNA"/>
</dbReference>
<evidence type="ECO:0000313" key="8">
    <source>
        <dbReference type="Proteomes" id="UP000836841"/>
    </source>
</evidence>
<name>A0AAU9RRN2_THLAR</name>
<evidence type="ECO:0000256" key="1">
    <source>
        <dbReference type="ARBA" id="ARBA00008455"/>
    </source>
</evidence>
<keyword evidence="2" id="KW-0645">Protease</keyword>
<evidence type="ECO:0000256" key="4">
    <source>
        <dbReference type="ARBA" id="ARBA00022807"/>
    </source>
</evidence>
<organism evidence="7 8">
    <name type="scientific">Thlaspi arvense</name>
    <name type="common">Field penny-cress</name>
    <dbReference type="NCBI Taxonomy" id="13288"/>
    <lineage>
        <taxon>Eukaryota</taxon>
        <taxon>Viridiplantae</taxon>
        <taxon>Streptophyta</taxon>
        <taxon>Embryophyta</taxon>
        <taxon>Tracheophyta</taxon>
        <taxon>Spermatophyta</taxon>
        <taxon>Magnoliopsida</taxon>
        <taxon>eudicotyledons</taxon>
        <taxon>Gunneridae</taxon>
        <taxon>Pentapetalae</taxon>
        <taxon>rosids</taxon>
        <taxon>malvids</taxon>
        <taxon>Brassicales</taxon>
        <taxon>Brassicaceae</taxon>
        <taxon>Thlaspideae</taxon>
        <taxon>Thlaspi</taxon>
    </lineage>
</organism>
<comment type="similarity">
    <text evidence="1">Belongs to the peptidase C1 family.</text>
</comment>
<sequence length="340" mass="37891">MEGDGGSDTEKKSDFFMEGDVAGTTEANTRKRKSDSDIEATFHTFQGIHGAGGEKKNKKTKKSTSGKAIDVTSHVKLMEGDPNYPKDVPSGSKHYEKFWTKELREVMNQGTRRTCWTVASTRGLSARLLVEKKVGSLKHMSALHLLVGLFDKTDKKGGLRNLGHLKKFLEENGAVLEKDCKCVDPFSEMKKKRTDDKSKITKPILCTDKHGQPKCVFRVKELIVLEDVVEKDLIVMLNKGPVAISIINTLEFVAFKGSGVYEGRLMGGRSTDIDYHMLLCYGYGTTNTGVHYWKVQNSAGLSWGENGVGKIIREVSRGGRPSLIEYVIYPVLLDEYEDED</sequence>
<keyword evidence="3" id="KW-0378">Hydrolase</keyword>
<reference evidence="7 8" key="1">
    <citation type="submission" date="2022-03" db="EMBL/GenBank/DDBJ databases">
        <authorList>
            <person name="Nunn A."/>
            <person name="Chopra R."/>
            <person name="Nunn A."/>
            <person name="Contreras Garrido A."/>
        </authorList>
    </citation>
    <scope>NUCLEOTIDE SEQUENCE [LARGE SCALE GENOMIC DNA]</scope>
</reference>
<dbReference type="PANTHER" id="PTHR12411">
    <property type="entry name" value="CYSTEINE PROTEASE FAMILY C1-RELATED"/>
    <property type="match status" value="1"/>
</dbReference>
<dbReference type="Gene3D" id="3.90.70.10">
    <property type="entry name" value="Cysteine proteinases"/>
    <property type="match status" value="1"/>
</dbReference>
<dbReference type="SMART" id="SM00645">
    <property type="entry name" value="Pept_C1"/>
    <property type="match status" value="1"/>
</dbReference>
<dbReference type="InterPro" id="IPR013128">
    <property type="entry name" value="Peptidase_C1A"/>
</dbReference>
<feature type="domain" description="Peptidase C1A papain C-terminal" evidence="6">
    <location>
        <begin position="89"/>
        <end position="331"/>
    </location>
</feature>
<keyword evidence="4" id="KW-0788">Thiol protease</keyword>
<evidence type="ECO:0000256" key="5">
    <source>
        <dbReference type="SAM" id="MobiDB-lite"/>
    </source>
</evidence>
<dbReference type="SUPFAM" id="SSF54001">
    <property type="entry name" value="Cysteine proteinases"/>
    <property type="match status" value="1"/>
</dbReference>
<evidence type="ECO:0000256" key="2">
    <source>
        <dbReference type="ARBA" id="ARBA00022670"/>
    </source>
</evidence>
<gene>
    <name evidence="7" type="ORF">TAV2_LOCUS5899</name>
</gene>
<dbReference type="AlphaFoldDB" id="A0AAU9RRN2"/>
<evidence type="ECO:0000259" key="6">
    <source>
        <dbReference type="SMART" id="SM00645"/>
    </source>
</evidence>
<keyword evidence="8" id="KW-1185">Reference proteome</keyword>
<evidence type="ECO:0000256" key="3">
    <source>
        <dbReference type="ARBA" id="ARBA00022801"/>
    </source>
</evidence>
<dbReference type="GO" id="GO:0006508">
    <property type="term" value="P:proteolysis"/>
    <property type="evidence" value="ECO:0007669"/>
    <property type="project" value="UniProtKB-KW"/>
</dbReference>
<accession>A0AAU9RRN2</accession>
<evidence type="ECO:0000313" key="7">
    <source>
        <dbReference type="EMBL" id="CAH2048116.1"/>
    </source>
</evidence>
<dbReference type="Pfam" id="PF00112">
    <property type="entry name" value="Peptidase_C1"/>
    <property type="match status" value="1"/>
</dbReference>
<dbReference type="GO" id="GO:0008234">
    <property type="term" value="F:cysteine-type peptidase activity"/>
    <property type="evidence" value="ECO:0007669"/>
    <property type="project" value="UniProtKB-KW"/>
</dbReference>
<dbReference type="InterPro" id="IPR000668">
    <property type="entry name" value="Peptidase_C1A_C"/>
</dbReference>
<protein>
    <recommendedName>
        <fullName evidence="6">Peptidase C1A papain C-terminal domain-containing protein</fullName>
    </recommendedName>
</protein>